<proteinExistence type="predicted"/>
<reference evidence="1 2" key="1">
    <citation type="submission" date="2005-09" db="EMBL/GenBank/DDBJ databases">
        <authorList>
            <person name="Mural R.J."/>
            <person name="Li P.W."/>
            <person name="Adams M.D."/>
            <person name="Amanatides P.G."/>
            <person name="Baden-Tillson H."/>
            <person name="Barnstead M."/>
            <person name="Chin S.H."/>
            <person name="Dew I."/>
            <person name="Evans C.A."/>
            <person name="Ferriera S."/>
            <person name="Flanigan M."/>
            <person name="Fosler C."/>
            <person name="Glodek A."/>
            <person name="Gu Z."/>
            <person name="Holt R.A."/>
            <person name="Jennings D."/>
            <person name="Kraft C.L."/>
            <person name="Lu F."/>
            <person name="Nguyen T."/>
            <person name="Nusskern D.R."/>
            <person name="Pfannkoch C.M."/>
            <person name="Sitter C."/>
            <person name="Sutton G.G."/>
            <person name="Venter J.C."/>
            <person name="Wang Z."/>
            <person name="Woodage T."/>
            <person name="Zheng X.H."/>
            <person name="Zhong F."/>
        </authorList>
    </citation>
    <scope>NUCLEOTIDE SEQUENCE [LARGE SCALE GENOMIC DNA]</scope>
    <source>
        <strain>BN</strain>
        <strain evidence="2">Sprague-Dawley</strain>
    </source>
</reference>
<evidence type="ECO:0000313" key="3">
    <source>
        <dbReference type="RGD" id="1359344"/>
    </source>
</evidence>
<accession>A6IM77</accession>
<organism evidence="1 2">
    <name type="scientific">Rattus norvegicus</name>
    <name type="common">Rat</name>
    <dbReference type="NCBI Taxonomy" id="10116"/>
    <lineage>
        <taxon>Eukaryota</taxon>
        <taxon>Metazoa</taxon>
        <taxon>Chordata</taxon>
        <taxon>Craniata</taxon>
        <taxon>Vertebrata</taxon>
        <taxon>Euteleostomi</taxon>
        <taxon>Mammalia</taxon>
        <taxon>Eutheria</taxon>
        <taxon>Euarchontoglires</taxon>
        <taxon>Glires</taxon>
        <taxon>Rodentia</taxon>
        <taxon>Myomorpha</taxon>
        <taxon>Muroidea</taxon>
        <taxon>Muridae</taxon>
        <taxon>Murinae</taxon>
        <taxon>Rattus</taxon>
    </lineage>
</organism>
<protein>
    <submittedName>
        <fullName evidence="1">Killer cell lectin-like receptor family I member 1</fullName>
    </submittedName>
</protein>
<dbReference type="Proteomes" id="UP000234681">
    <property type="component" value="Chromosome 4"/>
</dbReference>
<dbReference type="RGD" id="1359344">
    <property type="gene designation" value="Klri1"/>
</dbReference>
<dbReference type="OrthoDB" id="7357196at2759"/>
<sequence length="73" mass="8436">MKRRIIAVVTCVEANSLLMTAHLRNHTPVNLIKCDAYFTSIILFNYEHQDVCCLLNILFFTLDLCQNANDDNF</sequence>
<dbReference type="AlphaFoldDB" id="A6IM77"/>
<evidence type="ECO:0000313" key="2">
    <source>
        <dbReference type="Proteomes" id="UP000234681"/>
    </source>
</evidence>
<keyword evidence="1" id="KW-0430">Lectin</keyword>
<dbReference type="EMBL" id="CH473964">
    <property type="protein sequence ID" value="EDM01712.1"/>
    <property type="molecule type" value="Genomic_DNA"/>
</dbReference>
<evidence type="ECO:0000313" key="1">
    <source>
        <dbReference type="EMBL" id="EDM01712.1"/>
    </source>
</evidence>
<dbReference type="GO" id="GO:0030246">
    <property type="term" value="F:carbohydrate binding"/>
    <property type="evidence" value="ECO:0007669"/>
    <property type="project" value="UniProtKB-KW"/>
</dbReference>
<gene>
    <name evidence="1 3" type="primary">Klri1</name>
    <name evidence="1" type="ORF">rCG_29986</name>
</gene>
<name>A6IM77_RAT</name>
<keyword evidence="1" id="KW-0675">Receptor</keyword>